<comment type="caution">
    <text evidence="1">The sequence shown here is derived from an EMBL/GenBank/DDBJ whole genome shotgun (WGS) entry which is preliminary data.</text>
</comment>
<organism evidence="1 2">
    <name type="scientific">Henosepilachna vigintioctopunctata</name>
    <dbReference type="NCBI Taxonomy" id="420089"/>
    <lineage>
        <taxon>Eukaryota</taxon>
        <taxon>Metazoa</taxon>
        <taxon>Ecdysozoa</taxon>
        <taxon>Arthropoda</taxon>
        <taxon>Hexapoda</taxon>
        <taxon>Insecta</taxon>
        <taxon>Pterygota</taxon>
        <taxon>Neoptera</taxon>
        <taxon>Endopterygota</taxon>
        <taxon>Coleoptera</taxon>
        <taxon>Polyphaga</taxon>
        <taxon>Cucujiformia</taxon>
        <taxon>Coccinelloidea</taxon>
        <taxon>Coccinellidae</taxon>
        <taxon>Epilachninae</taxon>
        <taxon>Epilachnini</taxon>
        <taxon>Henosepilachna</taxon>
    </lineage>
</organism>
<gene>
    <name evidence="1" type="ORF">WA026_021988</name>
</gene>
<feature type="non-terminal residue" evidence="1">
    <location>
        <position position="1"/>
    </location>
</feature>
<dbReference type="EMBL" id="JARQZJ010000138">
    <property type="protein sequence ID" value="KAK9892796.1"/>
    <property type="molecule type" value="Genomic_DNA"/>
</dbReference>
<protein>
    <submittedName>
        <fullName evidence="1">Uncharacterized protein</fullName>
    </submittedName>
</protein>
<accession>A0AAW1VAS3</accession>
<dbReference type="Proteomes" id="UP001431783">
    <property type="component" value="Unassembled WGS sequence"/>
</dbReference>
<name>A0AAW1VAS3_9CUCU</name>
<evidence type="ECO:0000313" key="1">
    <source>
        <dbReference type="EMBL" id="KAK9892796.1"/>
    </source>
</evidence>
<reference evidence="1 2" key="1">
    <citation type="submission" date="2023-03" db="EMBL/GenBank/DDBJ databases">
        <title>Genome insight into feeding habits of ladybird beetles.</title>
        <authorList>
            <person name="Li H.-S."/>
            <person name="Huang Y.-H."/>
            <person name="Pang H."/>
        </authorList>
    </citation>
    <scope>NUCLEOTIDE SEQUENCE [LARGE SCALE GENOMIC DNA]</scope>
    <source>
        <strain evidence="1">SYSU_2023b</strain>
        <tissue evidence="1">Whole body</tissue>
    </source>
</reference>
<dbReference type="AlphaFoldDB" id="A0AAW1VAS3"/>
<keyword evidence="2" id="KW-1185">Reference proteome</keyword>
<proteinExistence type="predicted"/>
<sequence>HNKRKNDPRLNRGNTGIKITTRAKPLDKELLTKATVLGNKLKKFTEQQAIDIINSLSKVLSRTCNPRSRKRKFIVSVVVSKNVTRGRNMGKSSEGEKISELNEQSVKNHLYQDSKWAQYIGRRNMARAKLNPNF</sequence>
<evidence type="ECO:0000313" key="2">
    <source>
        <dbReference type="Proteomes" id="UP001431783"/>
    </source>
</evidence>